<feature type="chain" id="PRO_5041329777" evidence="5">
    <location>
        <begin position="31"/>
        <end position="267"/>
    </location>
</feature>
<name>A0AA37M552_9HYPH</name>
<protein>
    <submittedName>
        <fullName evidence="7">Cyclohexadienyl dehydratase</fullName>
    </submittedName>
</protein>
<keyword evidence="3 5" id="KW-0732">Signal</keyword>
<evidence type="ECO:0000256" key="5">
    <source>
        <dbReference type="SAM" id="SignalP"/>
    </source>
</evidence>
<feature type="signal peptide" evidence="5">
    <location>
        <begin position="1"/>
        <end position="30"/>
    </location>
</feature>
<evidence type="ECO:0000313" key="8">
    <source>
        <dbReference type="Proteomes" id="UP001055286"/>
    </source>
</evidence>
<dbReference type="SMART" id="SM00062">
    <property type="entry name" value="PBPb"/>
    <property type="match status" value="1"/>
</dbReference>
<dbReference type="Pfam" id="PF00497">
    <property type="entry name" value="SBP_bac_3"/>
    <property type="match status" value="1"/>
</dbReference>
<dbReference type="PANTHER" id="PTHR35936">
    <property type="entry name" value="MEMBRANE-BOUND LYTIC MUREIN TRANSGLYCOSYLASE F"/>
    <property type="match status" value="1"/>
</dbReference>
<gene>
    <name evidence="7" type="primary">pheC_2</name>
    <name evidence="7" type="ORF">MPEAHAMD_3049</name>
</gene>
<dbReference type="RefSeq" id="WP_238191399.1">
    <property type="nucleotide sequence ID" value="NZ_BPQJ01000013.1"/>
</dbReference>
<keyword evidence="8" id="KW-1185">Reference proteome</keyword>
<reference evidence="7" key="1">
    <citation type="journal article" date="2016" name="Front. Microbiol.">
        <title>Genome Sequence of the Piezophilic, Mesophilic Sulfate-Reducing Bacterium Desulfovibrio indicus J2T.</title>
        <authorList>
            <person name="Cao J."/>
            <person name="Maignien L."/>
            <person name="Shao Z."/>
            <person name="Alain K."/>
            <person name="Jebbar M."/>
        </authorList>
    </citation>
    <scope>NUCLEOTIDE SEQUENCE</scope>
    <source>
        <strain evidence="7">JCM 32048</strain>
    </source>
</reference>
<evidence type="ECO:0000259" key="6">
    <source>
        <dbReference type="SMART" id="SM00062"/>
    </source>
</evidence>
<comment type="similarity">
    <text evidence="2 4">Belongs to the bacterial solute-binding protein 3 family.</text>
</comment>
<proteinExistence type="inferred from homology"/>
<evidence type="ECO:0000256" key="1">
    <source>
        <dbReference type="ARBA" id="ARBA00004196"/>
    </source>
</evidence>
<dbReference type="PROSITE" id="PS01039">
    <property type="entry name" value="SBP_BACTERIAL_3"/>
    <property type="match status" value="1"/>
</dbReference>
<reference evidence="7" key="2">
    <citation type="submission" date="2021-08" db="EMBL/GenBank/DDBJ databases">
        <authorList>
            <person name="Tani A."/>
            <person name="Ola A."/>
            <person name="Ogura Y."/>
            <person name="Katsura K."/>
            <person name="Hayashi T."/>
        </authorList>
    </citation>
    <scope>NUCLEOTIDE SEQUENCE</scope>
    <source>
        <strain evidence="7">JCM 32048</strain>
    </source>
</reference>
<dbReference type="EMBL" id="BPQJ01000013">
    <property type="protein sequence ID" value="GJD62890.1"/>
    <property type="molecule type" value="Genomic_DNA"/>
</dbReference>
<evidence type="ECO:0000256" key="2">
    <source>
        <dbReference type="ARBA" id="ARBA00010333"/>
    </source>
</evidence>
<comment type="caution">
    <text evidence="7">The sequence shown here is derived from an EMBL/GenBank/DDBJ whole genome shotgun (WGS) entry which is preliminary data.</text>
</comment>
<evidence type="ECO:0000313" key="7">
    <source>
        <dbReference type="EMBL" id="GJD62890.1"/>
    </source>
</evidence>
<feature type="domain" description="Solute-binding protein family 3/N-terminal" evidence="6">
    <location>
        <begin position="45"/>
        <end position="265"/>
    </location>
</feature>
<accession>A0AA37M552</accession>
<dbReference type="Proteomes" id="UP001055286">
    <property type="component" value="Unassembled WGS sequence"/>
</dbReference>
<comment type="subcellular location">
    <subcellularLocation>
        <location evidence="1">Cell envelope</location>
    </subcellularLocation>
</comment>
<dbReference type="GO" id="GO:0030313">
    <property type="term" value="C:cell envelope"/>
    <property type="evidence" value="ECO:0007669"/>
    <property type="project" value="UniProtKB-SubCell"/>
</dbReference>
<dbReference type="InterPro" id="IPR001638">
    <property type="entry name" value="Solute-binding_3/MltF_N"/>
</dbReference>
<evidence type="ECO:0000256" key="3">
    <source>
        <dbReference type="ARBA" id="ARBA00022729"/>
    </source>
</evidence>
<organism evidence="7 8">
    <name type="scientific">Methylobacterium frigidaeris</name>
    <dbReference type="NCBI Taxonomy" id="2038277"/>
    <lineage>
        <taxon>Bacteria</taxon>
        <taxon>Pseudomonadati</taxon>
        <taxon>Pseudomonadota</taxon>
        <taxon>Alphaproteobacteria</taxon>
        <taxon>Hyphomicrobiales</taxon>
        <taxon>Methylobacteriaceae</taxon>
        <taxon>Methylobacterium</taxon>
    </lineage>
</organism>
<dbReference type="PANTHER" id="PTHR35936:SF19">
    <property type="entry name" value="AMINO-ACID-BINDING PROTEIN YXEM-RELATED"/>
    <property type="match status" value="1"/>
</dbReference>
<dbReference type="AlphaFoldDB" id="A0AA37M552"/>
<evidence type="ECO:0000256" key="4">
    <source>
        <dbReference type="RuleBase" id="RU003744"/>
    </source>
</evidence>
<dbReference type="SUPFAM" id="SSF53850">
    <property type="entry name" value="Periplasmic binding protein-like II"/>
    <property type="match status" value="1"/>
</dbReference>
<dbReference type="Gene3D" id="3.40.190.10">
    <property type="entry name" value="Periplasmic binding protein-like II"/>
    <property type="match status" value="2"/>
</dbReference>
<sequence>MGLGSLGVGSLTVRLVTGATVALAATQAFAADEPSRLDHIIERKVLNVCTTGDYRPFSYRPDGANDFVGIDIDLGRSLAKSLDAEAVFIQTKWSNLLADFKAKCDVAMSGISVTLPRQREAFFSEMYLVNGKAPIVRCEDVAKYQTTETINQPSTRVVVNPGGTNERFARANLAKAQIQLFPDNRVIWQEIAQGRADVMVAESVEVKLQETLHPGLCAVNPDRPLQYGEMGFLLPRGDTVFKAYVDQWLHLAKASGEFDRIFTANMK</sequence>
<dbReference type="InterPro" id="IPR018313">
    <property type="entry name" value="SBP_3_CS"/>
</dbReference>